<evidence type="ECO:0000256" key="7">
    <source>
        <dbReference type="ARBA" id="ARBA00035140"/>
    </source>
</evidence>
<evidence type="ECO:0000313" key="9">
    <source>
        <dbReference type="Proteomes" id="UP000242287"/>
    </source>
</evidence>
<evidence type="ECO:0000313" key="8">
    <source>
        <dbReference type="EMBL" id="PFH53262.1"/>
    </source>
</evidence>
<evidence type="ECO:0000256" key="6">
    <source>
        <dbReference type="ARBA" id="ARBA00023274"/>
    </source>
</evidence>
<dbReference type="Gene3D" id="3.40.50.300">
    <property type="entry name" value="P-loop containing nucleotide triphosphate hydrolases"/>
    <property type="match status" value="1"/>
</dbReference>
<proteinExistence type="inferred from homology"/>
<keyword evidence="6" id="KW-0687">Ribonucleoprotein</keyword>
<dbReference type="SUPFAM" id="SSF52540">
    <property type="entry name" value="P-loop containing nucleoside triphosphate hydrolases"/>
    <property type="match status" value="1"/>
</dbReference>
<keyword evidence="3" id="KW-0809">Transit peptide</keyword>
<dbReference type="PANTHER" id="PTHR12810:SF0">
    <property type="entry name" value="SMALL RIBOSOMAL SUBUNIT PROTEIN MS29"/>
    <property type="match status" value="1"/>
</dbReference>
<keyword evidence="5" id="KW-0496">Mitochondrion</keyword>
<dbReference type="InterPro" id="IPR027417">
    <property type="entry name" value="P-loop_NTPase"/>
</dbReference>
<name>A0A2A9NZC2_9AGAR</name>
<accession>A0A2A9NZC2</accession>
<reference evidence="8 9" key="1">
    <citation type="submission" date="2014-02" db="EMBL/GenBank/DDBJ databases">
        <title>Transposable element dynamics among asymbiotic and ectomycorrhizal Amanita fungi.</title>
        <authorList>
            <consortium name="DOE Joint Genome Institute"/>
            <person name="Hess J."/>
            <person name="Skrede I."/>
            <person name="Wolfe B."/>
            <person name="LaButti K."/>
            <person name="Ohm R.A."/>
            <person name="Grigoriev I.V."/>
            <person name="Pringle A."/>
        </authorList>
    </citation>
    <scope>NUCLEOTIDE SEQUENCE [LARGE SCALE GENOMIC DNA]</scope>
    <source>
        <strain evidence="8 9">SKay4041</strain>
    </source>
</reference>
<keyword evidence="4" id="KW-0689">Ribosomal protein</keyword>
<dbReference type="Pfam" id="PF10236">
    <property type="entry name" value="DAP3"/>
    <property type="match status" value="1"/>
</dbReference>
<dbReference type="OrthoDB" id="274828at2759"/>
<dbReference type="GO" id="GO:0003735">
    <property type="term" value="F:structural constituent of ribosome"/>
    <property type="evidence" value="ECO:0007669"/>
    <property type="project" value="TreeGrafter"/>
</dbReference>
<evidence type="ECO:0000256" key="3">
    <source>
        <dbReference type="ARBA" id="ARBA00022946"/>
    </source>
</evidence>
<evidence type="ECO:0000256" key="4">
    <source>
        <dbReference type="ARBA" id="ARBA00022980"/>
    </source>
</evidence>
<gene>
    <name evidence="8" type="ORF">AMATHDRAFT_137940</name>
</gene>
<organism evidence="8 9">
    <name type="scientific">Amanita thiersii Skay4041</name>
    <dbReference type="NCBI Taxonomy" id="703135"/>
    <lineage>
        <taxon>Eukaryota</taxon>
        <taxon>Fungi</taxon>
        <taxon>Dikarya</taxon>
        <taxon>Basidiomycota</taxon>
        <taxon>Agaricomycotina</taxon>
        <taxon>Agaricomycetes</taxon>
        <taxon>Agaricomycetidae</taxon>
        <taxon>Agaricales</taxon>
        <taxon>Pluteineae</taxon>
        <taxon>Amanitaceae</taxon>
        <taxon>Amanita</taxon>
    </lineage>
</organism>
<dbReference type="GO" id="GO:0005763">
    <property type="term" value="C:mitochondrial small ribosomal subunit"/>
    <property type="evidence" value="ECO:0007669"/>
    <property type="project" value="TreeGrafter"/>
</dbReference>
<sequence>LAGKATVFSLARSDPFKKFGLPKNVYLEHRILSKPCTVIRNVTLDLLNTLQNAKNHSSDSSRYILTGRSGVGKSCLLVQAVQYCIQSGWIVIYIPRGEYLVNSTTPYTYDLRTRTYLQPTSAYQILQRMYSVNESLISSLSTSKKLVLEKREVPLGTSLSDLMSVASKDISSSPSILDAVLTELSHQTKHPVLLAVDDFQAFYGQTAYRDPFFSRIRPYHLSMPRLILEFAAGKRSFARGAMIGAITYSDPAYPLPLELRDALGMPYGHPTSPYDNRSETVISYTSGLKSLPLPEKFTVDEASALFEVWMDEQVLVPSVYDELFLSKYTESSGNPRQFVKGLLSTHGV</sequence>
<comment type="similarity">
    <text evidence="2">Belongs to the mitochondrion-specific ribosomal protein mS29 family.</text>
</comment>
<evidence type="ECO:0000256" key="2">
    <source>
        <dbReference type="ARBA" id="ARBA00009863"/>
    </source>
</evidence>
<keyword evidence="9" id="KW-1185">Reference proteome</keyword>
<dbReference type="InterPro" id="IPR019368">
    <property type="entry name" value="Ribosomal_mS29"/>
</dbReference>
<dbReference type="Proteomes" id="UP000242287">
    <property type="component" value="Unassembled WGS sequence"/>
</dbReference>
<dbReference type="AlphaFoldDB" id="A0A2A9NZC2"/>
<feature type="non-terminal residue" evidence="8">
    <location>
        <position position="1"/>
    </location>
</feature>
<dbReference type="STRING" id="703135.A0A2A9NZC2"/>
<evidence type="ECO:0000256" key="1">
    <source>
        <dbReference type="ARBA" id="ARBA00004173"/>
    </source>
</evidence>
<evidence type="ECO:0000256" key="5">
    <source>
        <dbReference type="ARBA" id="ARBA00023128"/>
    </source>
</evidence>
<comment type="subcellular location">
    <subcellularLocation>
        <location evidence="1">Mitochondrion</location>
    </subcellularLocation>
</comment>
<dbReference type="PANTHER" id="PTHR12810">
    <property type="entry name" value="MITOCHONDRIAL 28S RIBOSOMAL PROTEIN S29"/>
    <property type="match status" value="1"/>
</dbReference>
<dbReference type="EMBL" id="KZ301974">
    <property type="protein sequence ID" value="PFH53262.1"/>
    <property type="molecule type" value="Genomic_DNA"/>
</dbReference>
<protein>
    <recommendedName>
        <fullName evidence="7">Small ribosomal subunit protein mS29</fullName>
    </recommendedName>
</protein>